<dbReference type="EMBL" id="JAGETZ010000008">
    <property type="protein sequence ID" value="MBO2010737.1"/>
    <property type="molecule type" value="Genomic_DNA"/>
</dbReference>
<organism evidence="3 4">
    <name type="scientific">Hymenobacter negativus</name>
    <dbReference type="NCBI Taxonomy" id="2795026"/>
    <lineage>
        <taxon>Bacteria</taxon>
        <taxon>Pseudomonadati</taxon>
        <taxon>Bacteroidota</taxon>
        <taxon>Cytophagia</taxon>
        <taxon>Cytophagales</taxon>
        <taxon>Hymenobacteraceae</taxon>
        <taxon>Hymenobacter</taxon>
    </lineage>
</organism>
<dbReference type="InterPro" id="IPR028098">
    <property type="entry name" value="Glyco_trans_4-like_N"/>
</dbReference>
<sequence length="446" mass="46359">MTPPDFSVLLLAWDDADPQVAVLGGAALPPTLPLVYQLATQHPVVALYPHLPATENPAANPSAQPVPPTANHLQTTTAAEAAAAPTVPEAASDALATTVAGPGVQLLPTPTAETDARHAPVQVSRIVGLAELLPAELPLAAAVTETALQASVSITAALAAPGRSQWPTGINAPVFTKQWQAPAAPYLGAGSGAFFPPPPPAPPRLAAPKAAQSGVPTSAPVAPPRRPTAAEATPITPLQPRQLPLAGDLNFDPDPELPAVTIQQPALFDEPTEEIGAAEANDISAPEDDLVPDAPAPVESQAAPEPAALPAAAAPQMPQLEGLNFRMIQYARQAAQLVQHRPDFGVIYAPNWPAWLAALEIRNSSRQPLVLYLTSLAADFAGPAERGWLPELERMTLRRATLVLVPDATVQRRLVALYGGLAGEIRVLAADDEAAVQRMLGEVALR</sequence>
<dbReference type="Proteomes" id="UP000664369">
    <property type="component" value="Unassembled WGS sequence"/>
</dbReference>
<feature type="compositionally biased region" description="Low complexity" evidence="1">
    <location>
        <begin position="206"/>
        <end position="220"/>
    </location>
</feature>
<feature type="region of interest" description="Disordered" evidence="1">
    <location>
        <begin position="195"/>
        <end position="233"/>
    </location>
</feature>
<keyword evidence="4" id="KW-1185">Reference proteome</keyword>
<evidence type="ECO:0000313" key="3">
    <source>
        <dbReference type="EMBL" id="MBO2010737.1"/>
    </source>
</evidence>
<reference evidence="3 4" key="1">
    <citation type="submission" date="2021-03" db="EMBL/GenBank/DDBJ databases">
        <authorList>
            <person name="Kim M.K."/>
        </authorList>
    </citation>
    <scope>NUCLEOTIDE SEQUENCE [LARGE SCALE GENOMIC DNA]</scope>
    <source>
        <strain evidence="3 4">BT442</strain>
    </source>
</reference>
<feature type="domain" description="Glycosyltransferase subfamily 4-like N-terminal" evidence="2">
    <location>
        <begin position="306"/>
        <end position="428"/>
    </location>
</feature>
<evidence type="ECO:0000313" key="4">
    <source>
        <dbReference type="Proteomes" id="UP000664369"/>
    </source>
</evidence>
<dbReference type="Gene3D" id="3.40.50.2000">
    <property type="entry name" value="Glycogen Phosphorylase B"/>
    <property type="match status" value="1"/>
</dbReference>
<feature type="compositionally biased region" description="Low complexity" evidence="1">
    <location>
        <begin position="302"/>
        <end position="311"/>
    </location>
</feature>
<gene>
    <name evidence="3" type="ORF">J4E00_16870</name>
</gene>
<dbReference type="RefSeq" id="WP_208176367.1">
    <property type="nucleotide sequence ID" value="NZ_JAGETZ010000008.1"/>
</dbReference>
<dbReference type="SUPFAM" id="SSF53756">
    <property type="entry name" value="UDP-Glycosyltransferase/glycogen phosphorylase"/>
    <property type="match status" value="1"/>
</dbReference>
<feature type="compositionally biased region" description="Pro residues" evidence="1">
    <location>
        <begin position="195"/>
        <end position="205"/>
    </location>
</feature>
<name>A0ABS3QHM9_9BACT</name>
<protein>
    <recommendedName>
        <fullName evidence="2">Glycosyltransferase subfamily 4-like N-terminal domain-containing protein</fullName>
    </recommendedName>
</protein>
<feature type="region of interest" description="Disordered" evidence="1">
    <location>
        <begin position="282"/>
        <end position="311"/>
    </location>
</feature>
<feature type="region of interest" description="Disordered" evidence="1">
    <location>
        <begin position="56"/>
        <end position="77"/>
    </location>
</feature>
<comment type="caution">
    <text evidence="3">The sequence shown here is derived from an EMBL/GenBank/DDBJ whole genome shotgun (WGS) entry which is preliminary data.</text>
</comment>
<dbReference type="Pfam" id="PF13579">
    <property type="entry name" value="Glyco_trans_4_4"/>
    <property type="match status" value="1"/>
</dbReference>
<evidence type="ECO:0000256" key="1">
    <source>
        <dbReference type="SAM" id="MobiDB-lite"/>
    </source>
</evidence>
<evidence type="ECO:0000259" key="2">
    <source>
        <dbReference type="Pfam" id="PF13579"/>
    </source>
</evidence>
<proteinExistence type="predicted"/>
<accession>A0ABS3QHM9</accession>